<proteinExistence type="predicted"/>
<evidence type="ECO:0000313" key="1">
    <source>
        <dbReference type="EMBL" id="JAH93264.1"/>
    </source>
</evidence>
<reference evidence="1" key="2">
    <citation type="journal article" date="2015" name="Fish Shellfish Immunol.">
        <title>Early steps in the European eel (Anguilla anguilla)-Vibrio vulnificus interaction in the gills: Role of the RtxA13 toxin.</title>
        <authorList>
            <person name="Callol A."/>
            <person name="Pajuelo D."/>
            <person name="Ebbesson L."/>
            <person name="Teles M."/>
            <person name="MacKenzie S."/>
            <person name="Amaro C."/>
        </authorList>
    </citation>
    <scope>NUCLEOTIDE SEQUENCE</scope>
</reference>
<dbReference type="AlphaFoldDB" id="A0A0E9WS78"/>
<sequence length="42" mass="4873">MTAQELPLTLHNSKSQLRTQLTNIQSRKMLTYLKTTRLLTAQ</sequence>
<protein>
    <submittedName>
        <fullName evidence="1">Uncharacterized protein</fullName>
    </submittedName>
</protein>
<reference evidence="1" key="1">
    <citation type="submission" date="2014-11" db="EMBL/GenBank/DDBJ databases">
        <authorList>
            <person name="Amaro Gonzalez C."/>
        </authorList>
    </citation>
    <scope>NUCLEOTIDE SEQUENCE</scope>
</reference>
<name>A0A0E9WS78_ANGAN</name>
<organism evidence="1">
    <name type="scientific">Anguilla anguilla</name>
    <name type="common">European freshwater eel</name>
    <name type="synonym">Muraena anguilla</name>
    <dbReference type="NCBI Taxonomy" id="7936"/>
    <lineage>
        <taxon>Eukaryota</taxon>
        <taxon>Metazoa</taxon>
        <taxon>Chordata</taxon>
        <taxon>Craniata</taxon>
        <taxon>Vertebrata</taxon>
        <taxon>Euteleostomi</taxon>
        <taxon>Actinopterygii</taxon>
        <taxon>Neopterygii</taxon>
        <taxon>Teleostei</taxon>
        <taxon>Anguilliformes</taxon>
        <taxon>Anguillidae</taxon>
        <taxon>Anguilla</taxon>
    </lineage>
</organism>
<dbReference type="EMBL" id="GBXM01015313">
    <property type="protein sequence ID" value="JAH93264.1"/>
    <property type="molecule type" value="Transcribed_RNA"/>
</dbReference>
<accession>A0A0E9WS78</accession>